<dbReference type="Gene3D" id="1.20.120.1630">
    <property type="match status" value="1"/>
</dbReference>
<comment type="subcellular location">
    <subcellularLocation>
        <location evidence="1">Endomembrane system</location>
        <topology evidence="1">Multi-pass membrane protein</topology>
    </subcellularLocation>
</comment>
<evidence type="ECO:0000256" key="4">
    <source>
        <dbReference type="ARBA" id="ARBA00023136"/>
    </source>
</evidence>
<protein>
    <submittedName>
        <fullName evidence="6">Isoprenylcysteine carboxylmethyltransferase family protein</fullName>
    </submittedName>
</protein>
<accession>A0A6N7EMV5</accession>
<evidence type="ECO:0000256" key="1">
    <source>
        <dbReference type="ARBA" id="ARBA00004127"/>
    </source>
</evidence>
<name>A0A6N7EMV5_9MICO</name>
<dbReference type="PANTHER" id="PTHR43847">
    <property type="entry name" value="BLL3993 PROTEIN"/>
    <property type="match status" value="1"/>
</dbReference>
<dbReference type="GO" id="GO:0032259">
    <property type="term" value="P:methylation"/>
    <property type="evidence" value="ECO:0007669"/>
    <property type="project" value="UniProtKB-KW"/>
</dbReference>
<keyword evidence="6" id="KW-0808">Transferase</keyword>
<dbReference type="AlphaFoldDB" id="A0A6N7EMV5"/>
<dbReference type="Proteomes" id="UP000437709">
    <property type="component" value="Unassembled WGS sequence"/>
</dbReference>
<evidence type="ECO:0000256" key="5">
    <source>
        <dbReference type="SAM" id="Phobius"/>
    </source>
</evidence>
<evidence type="ECO:0000256" key="2">
    <source>
        <dbReference type="ARBA" id="ARBA00022692"/>
    </source>
</evidence>
<dbReference type="RefSeq" id="WP_152195296.1">
    <property type="nucleotide sequence ID" value="NZ_VUKD01000003.1"/>
</dbReference>
<dbReference type="OrthoDB" id="941586at2"/>
<gene>
    <name evidence="6" type="ORF">GB881_15680</name>
</gene>
<dbReference type="InterPro" id="IPR007318">
    <property type="entry name" value="Phopholipid_MeTrfase"/>
</dbReference>
<keyword evidence="4 5" id="KW-0472">Membrane</keyword>
<reference evidence="6 7" key="1">
    <citation type="submission" date="2019-10" db="EMBL/GenBank/DDBJ databases">
        <title>Georgenia wutianyii sp. nov. and Georgenia yuyongxinii sp. nov. isolated from plateau pika (Ochotona curzoniae) in the Qinghai-Tibet plateau of China.</title>
        <authorList>
            <person name="Tian Z."/>
        </authorList>
    </citation>
    <scope>NUCLEOTIDE SEQUENCE [LARGE SCALE GENOMIC DNA]</scope>
    <source>
        <strain evidence="6 7">JCM 19765</strain>
    </source>
</reference>
<proteinExistence type="predicted"/>
<evidence type="ECO:0000313" key="6">
    <source>
        <dbReference type="EMBL" id="MPV38458.1"/>
    </source>
</evidence>
<comment type="caution">
    <text evidence="6">The sequence shown here is derived from an EMBL/GenBank/DDBJ whole genome shotgun (WGS) entry which is preliminary data.</text>
</comment>
<dbReference type="GO" id="GO:0008168">
    <property type="term" value="F:methyltransferase activity"/>
    <property type="evidence" value="ECO:0007669"/>
    <property type="project" value="UniProtKB-KW"/>
</dbReference>
<sequence>MDRSDALVAAQALALVAVAARGRPRWRLSTGLTVAAGTLVVGGGALALAGVVPHQGRVSPRVRPPAGAHLITTGPYAVTRNPIYAGLALATTGVAILRRRPLPLVAAGVLAVVLTAKARLEEDALAERFGDAYSDYAAHTPRLLGLPRHSR</sequence>
<feature type="transmembrane region" description="Helical" evidence="5">
    <location>
        <begin position="32"/>
        <end position="53"/>
    </location>
</feature>
<evidence type="ECO:0000256" key="3">
    <source>
        <dbReference type="ARBA" id="ARBA00022989"/>
    </source>
</evidence>
<dbReference type="Pfam" id="PF04191">
    <property type="entry name" value="PEMT"/>
    <property type="match status" value="1"/>
</dbReference>
<dbReference type="PANTHER" id="PTHR43847:SF1">
    <property type="entry name" value="BLL3993 PROTEIN"/>
    <property type="match status" value="1"/>
</dbReference>
<keyword evidence="2 5" id="KW-0812">Transmembrane</keyword>
<evidence type="ECO:0000313" key="7">
    <source>
        <dbReference type="Proteomes" id="UP000437709"/>
    </source>
</evidence>
<keyword evidence="3 5" id="KW-1133">Transmembrane helix</keyword>
<keyword evidence="6" id="KW-0489">Methyltransferase</keyword>
<dbReference type="GO" id="GO:0012505">
    <property type="term" value="C:endomembrane system"/>
    <property type="evidence" value="ECO:0007669"/>
    <property type="project" value="UniProtKB-SubCell"/>
</dbReference>
<dbReference type="InterPro" id="IPR052527">
    <property type="entry name" value="Metal_cation-efflux_comp"/>
</dbReference>
<organism evidence="6 7">
    <name type="scientific">Georgenia subflava</name>
    <dbReference type="NCBI Taxonomy" id="1622177"/>
    <lineage>
        <taxon>Bacteria</taxon>
        <taxon>Bacillati</taxon>
        <taxon>Actinomycetota</taxon>
        <taxon>Actinomycetes</taxon>
        <taxon>Micrococcales</taxon>
        <taxon>Bogoriellaceae</taxon>
        <taxon>Georgenia</taxon>
    </lineage>
</organism>
<keyword evidence="7" id="KW-1185">Reference proteome</keyword>
<dbReference type="EMBL" id="WHPC01000082">
    <property type="protein sequence ID" value="MPV38458.1"/>
    <property type="molecule type" value="Genomic_DNA"/>
</dbReference>